<feature type="transmembrane region" description="Helical" evidence="1">
    <location>
        <begin position="40"/>
        <end position="66"/>
    </location>
</feature>
<keyword evidence="3" id="KW-1185">Reference proteome</keyword>
<gene>
    <name evidence="2" type="ORF">CDL12_06160</name>
</gene>
<dbReference type="Proteomes" id="UP000231279">
    <property type="component" value="Unassembled WGS sequence"/>
</dbReference>
<reference evidence="3" key="1">
    <citation type="journal article" date="2018" name="Gigascience">
        <title>Genome assembly of the Pink Ipe (Handroanthus impetiginosus, Bignoniaceae), a highly valued, ecologically keystone Neotropical timber forest tree.</title>
        <authorList>
            <person name="Silva-Junior O.B."/>
            <person name="Grattapaglia D."/>
            <person name="Novaes E."/>
            <person name="Collevatti R.G."/>
        </authorList>
    </citation>
    <scope>NUCLEOTIDE SEQUENCE [LARGE SCALE GENOMIC DNA]</scope>
    <source>
        <strain evidence="3">cv. UFG-1</strain>
    </source>
</reference>
<dbReference type="EMBL" id="NKXS01000998">
    <property type="protein sequence ID" value="PIN21141.1"/>
    <property type="molecule type" value="Genomic_DNA"/>
</dbReference>
<keyword evidence="1" id="KW-1133">Transmembrane helix</keyword>
<organism evidence="2 3">
    <name type="scientific">Handroanthus impetiginosus</name>
    <dbReference type="NCBI Taxonomy" id="429701"/>
    <lineage>
        <taxon>Eukaryota</taxon>
        <taxon>Viridiplantae</taxon>
        <taxon>Streptophyta</taxon>
        <taxon>Embryophyta</taxon>
        <taxon>Tracheophyta</taxon>
        <taxon>Spermatophyta</taxon>
        <taxon>Magnoliopsida</taxon>
        <taxon>eudicotyledons</taxon>
        <taxon>Gunneridae</taxon>
        <taxon>Pentapetalae</taxon>
        <taxon>asterids</taxon>
        <taxon>lamiids</taxon>
        <taxon>Lamiales</taxon>
        <taxon>Bignoniaceae</taxon>
        <taxon>Crescentiina</taxon>
        <taxon>Tabebuia alliance</taxon>
        <taxon>Handroanthus</taxon>
    </lineage>
</organism>
<protein>
    <submittedName>
        <fullName evidence="2">Uncharacterized protein</fullName>
    </submittedName>
</protein>
<evidence type="ECO:0000256" key="1">
    <source>
        <dbReference type="SAM" id="Phobius"/>
    </source>
</evidence>
<keyword evidence="1" id="KW-0812">Transmembrane</keyword>
<sequence length="73" mass="8338">MQDWLYRNFVCLVSFGGEHEPRPVCLIFLFLLGRGSKAEWVFVLVVIFVFGIGSAARLLLVLHVVINGVKRQY</sequence>
<comment type="caution">
    <text evidence="2">The sequence shown here is derived from an EMBL/GenBank/DDBJ whole genome shotgun (WGS) entry which is preliminary data.</text>
</comment>
<evidence type="ECO:0000313" key="2">
    <source>
        <dbReference type="EMBL" id="PIN21141.1"/>
    </source>
</evidence>
<dbReference type="AlphaFoldDB" id="A0A2G9HUF3"/>
<keyword evidence="1" id="KW-0472">Membrane</keyword>
<evidence type="ECO:0000313" key="3">
    <source>
        <dbReference type="Proteomes" id="UP000231279"/>
    </source>
</evidence>
<accession>A0A2G9HUF3</accession>
<name>A0A2G9HUF3_9LAMI</name>
<proteinExistence type="predicted"/>